<evidence type="ECO:0000256" key="2">
    <source>
        <dbReference type="ARBA" id="ARBA00022679"/>
    </source>
</evidence>
<accession>A0A1K1YAX4</accession>
<dbReference type="GO" id="GO:0032259">
    <property type="term" value="P:methylation"/>
    <property type="evidence" value="ECO:0007669"/>
    <property type="project" value="UniProtKB-KW"/>
</dbReference>
<dbReference type="AlphaFoldDB" id="A0A1K1YAX4"/>
<feature type="domain" description="O-methyltransferase C-terminal" evidence="5">
    <location>
        <begin position="130"/>
        <end position="335"/>
    </location>
</feature>
<dbReference type="InterPro" id="IPR036390">
    <property type="entry name" value="WH_DNA-bd_sf"/>
</dbReference>
<name>A0A1K1YAX4_STRAR</name>
<feature type="compositionally biased region" description="Pro residues" evidence="4">
    <location>
        <begin position="1"/>
        <end position="12"/>
    </location>
</feature>
<dbReference type="GO" id="GO:0046983">
    <property type="term" value="F:protein dimerization activity"/>
    <property type="evidence" value="ECO:0007669"/>
    <property type="project" value="InterPro"/>
</dbReference>
<evidence type="ECO:0000256" key="1">
    <source>
        <dbReference type="ARBA" id="ARBA00022603"/>
    </source>
</evidence>
<evidence type="ECO:0000313" key="7">
    <source>
        <dbReference type="EMBL" id="SFX58976.1"/>
    </source>
</evidence>
<dbReference type="InterPro" id="IPR029063">
    <property type="entry name" value="SAM-dependent_MTases_sf"/>
</dbReference>
<proteinExistence type="predicted"/>
<keyword evidence="3" id="KW-0949">S-adenosyl-L-methionine</keyword>
<dbReference type="PIRSF" id="PIRSF005739">
    <property type="entry name" value="O-mtase"/>
    <property type="match status" value="1"/>
</dbReference>
<dbReference type="InterPro" id="IPR016461">
    <property type="entry name" value="COMT-like"/>
</dbReference>
<dbReference type="InterPro" id="IPR012967">
    <property type="entry name" value="COMT_dimerisation"/>
</dbReference>
<feature type="region of interest" description="Disordered" evidence="4">
    <location>
        <begin position="1"/>
        <end position="23"/>
    </location>
</feature>
<dbReference type="Gene3D" id="3.40.50.150">
    <property type="entry name" value="Vaccinia Virus protein VP39"/>
    <property type="match status" value="1"/>
</dbReference>
<dbReference type="Proteomes" id="UP000181909">
    <property type="component" value="Unassembled WGS sequence"/>
</dbReference>
<dbReference type="PANTHER" id="PTHR43712">
    <property type="entry name" value="PUTATIVE (AFU_ORTHOLOGUE AFUA_4G14580)-RELATED"/>
    <property type="match status" value="1"/>
</dbReference>
<sequence>MTTVSPTPPPTPVHAALPHPVTPPQPAMQLRELVFGAARAAAVRAAARLGVADALGETPATAQELAALVKAEPAPLRRLLHALSCYGIFTETPDGQFAHTEMSRLLREDDPNSLRYISLWCTEPWTWEVWPHLDDAVRTGESVFADVHGKGFFDYLHQDAHESAQIFNRAMTTSSMQSALDVAELLDLSGVTSVADIGGGQGHVLASLLEKDPALHGTLMDLPGVVARADARLRDEGALVDRTRIVAGDCREAIPVQADLYIIKNILEWDDDSTRRTLRNVVAAARPGARVVVIENLVDDTPSMRFTTAMDLLLLLNVGGAKHTRESLVTRISDAGLLIGDVVPVNAYLHAFECVVPG</sequence>
<dbReference type="CDD" id="cd02440">
    <property type="entry name" value="AdoMet_MTases"/>
    <property type="match status" value="1"/>
</dbReference>
<dbReference type="InterPro" id="IPR001077">
    <property type="entry name" value="COMT_C"/>
</dbReference>
<evidence type="ECO:0000256" key="4">
    <source>
        <dbReference type="SAM" id="MobiDB-lite"/>
    </source>
</evidence>
<feature type="domain" description="O-methyltransferase dimerisation" evidence="6">
    <location>
        <begin position="32"/>
        <end position="106"/>
    </location>
</feature>
<dbReference type="SUPFAM" id="SSF46785">
    <property type="entry name" value="Winged helix' DNA-binding domain"/>
    <property type="match status" value="1"/>
</dbReference>
<dbReference type="PROSITE" id="PS51683">
    <property type="entry name" value="SAM_OMT_II"/>
    <property type="match status" value="1"/>
</dbReference>
<dbReference type="OrthoDB" id="3862772at2"/>
<reference evidence="7 8" key="1">
    <citation type="submission" date="2016-11" db="EMBL/GenBank/DDBJ databases">
        <authorList>
            <person name="Jaros S."/>
            <person name="Januszkiewicz K."/>
            <person name="Wedrychowicz H."/>
        </authorList>
    </citation>
    <scope>NUCLEOTIDE SEQUENCE [LARGE SCALE GENOMIC DNA]</scope>
    <source>
        <strain evidence="7 8">OK807</strain>
    </source>
</reference>
<keyword evidence="1 7" id="KW-0489">Methyltransferase</keyword>
<dbReference type="EMBL" id="FPJO01000004">
    <property type="protein sequence ID" value="SFX58976.1"/>
    <property type="molecule type" value="Genomic_DNA"/>
</dbReference>
<evidence type="ECO:0000256" key="3">
    <source>
        <dbReference type="ARBA" id="ARBA00022691"/>
    </source>
</evidence>
<protein>
    <submittedName>
        <fullName evidence="7">O-methyltransferase</fullName>
    </submittedName>
</protein>
<dbReference type="Pfam" id="PF08100">
    <property type="entry name" value="Dimerisation"/>
    <property type="match status" value="1"/>
</dbReference>
<dbReference type="InterPro" id="IPR036388">
    <property type="entry name" value="WH-like_DNA-bd_sf"/>
</dbReference>
<dbReference type="GO" id="GO:0008171">
    <property type="term" value="F:O-methyltransferase activity"/>
    <property type="evidence" value="ECO:0007669"/>
    <property type="project" value="InterPro"/>
</dbReference>
<gene>
    <name evidence="7" type="ORF">SAMN02787144_1004195</name>
</gene>
<dbReference type="Pfam" id="PF00891">
    <property type="entry name" value="Methyltransf_2"/>
    <property type="match status" value="1"/>
</dbReference>
<organism evidence="7 8">
    <name type="scientific">Streptomyces atratus</name>
    <dbReference type="NCBI Taxonomy" id="1893"/>
    <lineage>
        <taxon>Bacteria</taxon>
        <taxon>Bacillati</taxon>
        <taxon>Actinomycetota</taxon>
        <taxon>Actinomycetes</taxon>
        <taxon>Kitasatosporales</taxon>
        <taxon>Streptomycetaceae</taxon>
        <taxon>Streptomyces</taxon>
    </lineage>
</organism>
<evidence type="ECO:0000259" key="6">
    <source>
        <dbReference type="Pfam" id="PF08100"/>
    </source>
</evidence>
<evidence type="ECO:0000313" key="8">
    <source>
        <dbReference type="Proteomes" id="UP000181909"/>
    </source>
</evidence>
<dbReference type="SUPFAM" id="SSF53335">
    <property type="entry name" value="S-adenosyl-L-methionine-dependent methyltransferases"/>
    <property type="match status" value="1"/>
</dbReference>
<keyword evidence="2 7" id="KW-0808">Transferase</keyword>
<evidence type="ECO:0000259" key="5">
    <source>
        <dbReference type="Pfam" id="PF00891"/>
    </source>
</evidence>
<dbReference type="Gene3D" id="1.10.10.10">
    <property type="entry name" value="Winged helix-like DNA-binding domain superfamily/Winged helix DNA-binding domain"/>
    <property type="match status" value="1"/>
</dbReference>
<dbReference type="STRING" id="1893.SAMN02787144_1004195"/>
<dbReference type="PANTHER" id="PTHR43712:SF2">
    <property type="entry name" value="O-METHYLTRANSFERASE CICE"/>
    <property type="match status" value="1"/>
</dbReference>
<dbReference type="RefSeq" id="WP_072484757.1">
    <property type="nucleotide sequence ID" value="NZ_CP108276.1"/>
</dbReference>